<dbReference type="Proteomes" id="UP000707477">
    <property type="component" value="Unassembled WGS sequence"/>
</dbReference>
<evidence type="ECO:0000259" key="1">
    <source>
        <dbReference type="Pfam" id="PF08818"/>
    </source>
</evidence>
<reference evidence="2 3" key="1">
    <citation type="submission" date="2020-03" db="EMBL/GenBank/DDBJ databases">
        <authorList>
            <person name="Zhang Z."/>
            <person name="Guo Z."/>
            <person name="Hou Q."/>
            <person name="Shen X."/>
        </authorList>
    </citation>
    <scope>NUCLEOTIDE SEQUENCE [LARGE SCALE GENOMIC DNA]</scope>
    <source>
        <strain evidence="2 3">HBUAS51329</strain>
    </source>
</reference>
<feature type="domain" description="YdhG-like" evidence="1">
    <location>
        <begin position="15"/>
        <end position="107"/>
    </location>
</feature>
<dbReference type="EMBL" id="JAAVSD010000011">
    <property type="protein sequence ID" value="NLR29635.1"/>
    <property type="molecule type" value="Genomic_DNA"/>
</dbReference>
<evidence type="ECO:0000313" key="3">
    <source>
        <dbReference type="Proteomes" id="UP000707477"/>
    </source>
</evidence>
<name>A0ABX1L3N2_9LACO</name>
<dbReference type="RefSeq" id="WP_168849430.1">
    <property type="nucleotide sequence ID" value="NZ_JAAVSD010000011.1"/>
</dbReference>
<sequence length="113" mass="13118">MTVITDYIEEADPAQQAQLKAMYQILKPLLPDATETLSYGMPAFHQEKDIVYFAPMKNHLGFYPTDKPIAHFEDELEGRFKYSKGAVQFDYRQPLPAELITKMVRYRLSEVLD</sequence>
<dbReference type="Gene3D" id="3.90.1150.200">
    <property type="match status" value="1"/>
</dbReference>
<organism evidence="2 3">
    <name type="scientific">Levilactobacillus tujiorum</name>
    <dbReference type="NCBI Taxonomy" id="2912243"/>
    <lineage>
        <taxon>Bacteria</taxon>
        <taxon>Bacillati</taxon>
        <taxon>Bacillota</taxon>
        <taxon>Bacilli</taxon>
        <taxon>Lactobacillales</taxon>
        <taxon>Lactobacillaceae</taxon>
        <taxon>Levilactobacillus</taxon>
    </lineage>
</organism>
<dbReference type="InterPro" id="IPR014922">
    <property type="entry name" value="YdhG-like"/>
</dbReference>
<dbReference type="Pfam" id="PF08818">
    <property type="entry name" value="DUF1801"/>
    <property type="match status" value="1"/>
</dbReference>
<keyword evidence="3" id="KW-1185">Reference proteome</keyword>
<dbReference type="SUPFAM" id="SSF159888">
    <property type="entry name" value="YdhG-like"/>
    <property type="match status" value="1"/>
</dbReference>
<accession>A0ABX1L3N2</accession>
<evidence type="ECO:0000313" key="2">
    <source>
        <dbReference type="EMBL" id="NLR29635.1"/>
    </source>
</evidence>
<comment type="caution">
    <text evidence="2">The sequence shown here is derived from an EMBL/GenBank/DDBJ whole genome shotgun (WGS) entry which is preliminary data.</text>
</comment>
<protein>
    <recommendedName>
        <fullName evidence="1">YdhG-like domain-containing protein</fullName>
    </recommendedName>
</protein>
<proteinExistence type="predicted"/>
<gene>
    <name evidence="2" type="ORF">HEQ44_05495</name>
</gene>